<dbReference type="InterPro" id="IPR052708">
    <property type="entry name" value="PxpC"/>
</dbReference>
<feature type="domain" description="Carboxyltransferase" evidence="4">
    <location>
        <begin position="26"/>
        <end position="308"/>
    </location>
</feature>
<dbReference type="Pfam" id="PF02626">
    <property type="entry name" value="CT_A_B"/>
    <property type="match status" value="1"/>
</dbReference>
<keyword evidence="3" id="KW-0067">ATP-binding</keyword>
<name>A0ABV8GXK1_9BACI</name>
<dbReference type="PANTHER" id="PTHR43309">
    <property type="entry name" value="5-OXOPROLINASE SUBUNIT C"/>
    <property type="match status" value="1"/>
</dbReference>
<evidence type="ECO:0000259" key="4">
    <source>
        <dbReference type="SMART" id="SM00797"/>
    </source>
</evidence>
<evidence type="ECO:0000313" key="6">
    <source>
        <dbReference type="Proteomes" id="UP001595772"/>
    </source>
</evidence>
<evidence type="ECO:0000313" key="5">
    <source>
        <dbReference type="EMBL" id="MFC4023518.1"/>
    </source>
</evidence>
<dbReference type="Gene3D" id="2.40.100.10">
    <property type="entry name" value="Cyclophilin-like"/>
    <property type="match status" value="1"/>
</dbReference>
<keyword evidence="6" id="KW-1185">Reference proteome</keyword>
<dbReference type="EMBL" id="JBHSAO010000004">
    <property type="protein sequence ID" value="MFC4023518.1"/>
    <property type="molecule type" value="Genomic_DNA"/>
</dbReference>
<dbReference type="NCBIfam" id="TIGR00724">
    <property type="entry name" value="urea_amlyse_rel"/>
    <property type="match status" value="1"/>
</dbReference>
<dbReference type="SMART" id="SM00797">
    <property type="entry name" value="AHS2"/>
    <property type="match status" value="1"/>
</dbReference>
<comment type="caution">
    <text evidence="5">The sequence shown here is derived from an EMBL/GenBank/DDBJ whole genome shotgun (WGS) entry which is preliminary data.</text>
</comment>
<keyword evidence="2" id="KW-0378">Hydrolase</keyword>
<reference evidence="6" key="1">
    <citation type="journal article" date="2019" name="Int. J. Syst. Evol. Microbiol.">
        <title>The Global Catalogue of Microorganisms (GCM) 10K type strain sequencing project: providing services to taxonomists for standard genome sequencing and annotation.</title>
        <authorList>
            <consortium name="The Broad Institute Genomics Platform"/>
            <consortium name="The Broad Institute Genome Sequencing Center for Infectious Disease"/>
            <person name="Wu L."/>
            <person name="Ma J."/>
        </authorList>
    </citation>
    <scope>NUCLEOTIDE SEQUENCE [LARGE SCALE GENOMIC DNA]</scope>
    <source>
        <strain evidence="6">IBRC-M 10703</strain>
    </source>
</reference>
<evidence type="ECO:0000256" key="1">
    <source>
        <dbReference type="ARBA" id="ARBA00022741"/>
    </source>
</evidence>
<dbReference type="RefSeq" id="WP_379496026.1">
    <property type="nucleotide sequence ID" value="NZ_JBHSAO010000004.1"/>
</dbReference>
<proteinExistence type="predicted"/>
<dbReference type="Proteomes" id="UP001595772">
    <property type="component" value="Unassembled WGS sequence"/>
</dbReference>
<dbReference type="SUPFAM" id="SSF50891">
    <property type="entry name" value="Cyclophilin-like"/>
    <property type="match status" value="1"/>
</dbReference>
<protein>
    <submittedName>
        <fullName evidence="5">Biotin-dependent carboxyltransferase family protein</fullName>
    </submittedName>
</protein>
<evidence type="ECO:0000256" key="3">
    <source>
        <dbReference type="ARBA" id="ARBA00022840"/>
    </source>
</evidence>
<organism evidence="5 6">
    <name type="scientific">Oceanobacillus longus</name>
    <dbReference type="NCBI Taxonomy" id="930120"/>
    <lineage>
        <taxon>Bacteria</taxon>
        <taxon>Bacillati</taxon>
        <taxon>Bacillota</taxon>
        <taxon>Bacilli</taxon>
        <taxon>Bacillales</taxon>
        <taxon>Bacillaceae</taxon>
        <taxon>Oceanobacillus</taxon>
    </lineage>
</organism>
<dbReference type="InterPro" id="IPR003778">
    <property type="entry name" value="CT_A_B"/>
</dbReference>
<dbReference type="InterPro" id="IPR029000">
    <property type="entry name" value="Cyclophilin-like_dom_sf"/>
</dbReference>
<gene>
    <name evidence="5" type="ORF">ACFOUV_06750</name>
</gene>
<accession>A0ABV8GXK1</accession>
<keyword evidence="1" id="KW-0547">Nucleotide-binding</keyword>
<sequence>MGKLFEVIKSGLATSVQDLGRTGFQQYGVVESGAMDSYALQIANLLVGNRRDEAVLEVVIMGPELYVLEDTVLAICGADLSPELDGEPVAVWKSFSAKKGQRVTFGQPKIGSYAYISAAGGVNSSVVMGSKSTYTKAELGGYDGRNLQKGDRLEAGEARKPLKQLSGRGLSERAVPDYGRQRKIRVVLGPDLVAFTDSMVEAFCASQFKMTTQSDRMGYRLEGPELSHVDGADIISDAILPGAIQVPANGQPIILLADRQTTGGYTRIATVISVDLPYVVQKLSGSILQFEAVSVEDAQRLYIEREILLRKLSLRAGVLH</sequence>
<dbReference type="PANTHER" id="PTHR43309:SF5">
    <property type="entry name" value="5-OXOPROLINASE SUBUNIT C"/>
    <property type="match status" value="1"/>
</dbReference>
<evidence type="ECO:0000256" key="2">
    <source>
        <dbReference type="ARBA" id="ARBA00022801"/>
    </source>
</evidence>